<proteinExistence type="predicted"/>
<evidence type="ECO:0000313" key="14">
    <source>
        <dbReference type="Proteomes" id="UP001597546"/>
    </source>
</evidence>
<keyword evidence="4" id="KW-0479">Metal-binding</keyword>
<comment type="function">
    <text evidence="3">Catalyzes the conversion of 3-deoxy-D-arabino-heptulosonate 7-phosphate (DAHP) to dehydroquinate (DHQ).</text>
</comment>
<keyword evidence="7" id="KW-0520">NAD</keyword>
<evidence type="ECO:0000259" key="12">
    <source>
        <dbReference type="Pfam" id="PF24621"/>
    </source>
</evidence>
<dbReference type="InterPro" id="IPR050071">
    <property type="entry name" value="Dehydroquinate_synthase"/>
</dbReference>
<dbReference type="Pfam" id="PF01761">
    <property type="entry name" value="DHQ_synthase"/>
    <property type="match status" value="1"/>
</dbReference>
<gene>
    <name evidence="13" type="primary">aroB</name>
    <name evidence="13" type="ORF">ACFSSE_09395</name>
</gene>
<dbReference type="InterPro" id="IPR056179">
    <property type="entry name" value="DHQS_C"/>
</dbReference>
<dbReference type="GO" id="GO:0003856">
    <property type="term" value="F:3-dehydroquinate synthase activity"/>
    <property type="evidence" value="ECO:0007669"/>
    <property type="project" value="UniProtKB-EC"/>
</dbReference>
<keyword evidence="9" id="KW-0170">Cobalt</keyword>
<evidence type="ECO:0000256" key="1">
    <source>
        <dbReference type="ARBA" id="ARBA00001911"/>
    </source>
</evidence>
<feature type="domain" description="3-dehydroquinate synthase C-terminal" evidence="12">
    <location>
        <begin position="175"/>
        <end position="316"/>
    </location>
</feature>
<evidence type="ECO:0000256" key="2">
    <source>
        <dbReference type="ARBA" id="ARBA00001941"/>
    </source>
</evidence>
<accession>A0ABW5TSJ6</accession>
<keyword evidence="8 13" id="KW-0456">Lyase</keyword>
<dbReference type="CDD" id="cd08195">
    <property type="entry name" value="DHQS"/>
    <property type="match status" value="1"/>
</dbReference>
<dbReference type="EMBL" id="JBHULV010000028">
    <property type="protein sequence ID" value="MFD2731919.1"/>
    <property type="molecule type" value="Genomic_DNA"/>
</dbReference>
<dbReference type="PANTHER" id="PTHR43622:SF1">
    <property type="entry name" value="3-DEHYDROQUINATE SYNTHASE"/>
    <property type="match status" value="1"/>
</dbReference>
<evidence type="ECO:0000256" key="3">
    <source>
        <dbReference type="ARBA" id="ARBA00003485"/>
    </source>
</evidence>
<name>A0ABW5TSJ6_9SPHI</name>
<comment type="cofactor">
    <cofactor evidence="1">
        <name>NAD(+)</name>
        <dbReference type="ChEBI" id="CHEBI:57540"/>
    </cofactor>
</comment>
<evidence type="ECO:0000256" key="6">
    <source>
        <dbReference type="ARBA" id="ARBA00022833"/>
    </source>
</evidence>
<evidence type="ECO:0000256" key="5">
    <source>
        <dbReference type="ARBA" id="ARBA00022741"/>
    </source>
</evidence>
<dbReference type="PANTHER" id="PTHR43622">
    <property type="entry name" value="3-DEHYDROQUINATE SYNTHASE"/>
    <property type="match status" value="1"/>
</dbReference>
<dbReference type="Pfam" id="PF24621">
    <property type="entry name" value="DHQS_C"/>
    <property type="match status" value="1"/>
</dbReference>
<sequence length="354" mass="39509">MKPIQNTNYQVFFDNSLNILTDILAEKKYSKIFILTDEQTGEHCLPVLQEKLPSLTEFDIIEVPNGEENKTIDFCIGIWRMLLDFEADRNALLINLGGGVVTDMGSFAASTFKRGIDFLQIPTTLLSQVDASVGGKTGIDMDNVKNIIGTFSQPQAVIISTDFLTTLSDRQMTSGFAEVIKHGIIADANFYKEVSELADARAVTEQHIHHSVGIKNKVVTEDPFEKGIRKTLNFGHTIGHAIESWSLTNEKNPLLHGEAIALGMICEAYLSTQLIGLAKEDLESITATFVKYFGKYQIKEGIEHQLLEIMKQDKKNIAGKINFSLPNKIGNCMFDIFADEAQIIESLNYYKNFV</sequence>
<reference evidence="14" key="1">
    <citation type="journal article" date="2019" name="Int. J. Syst. Evol. Microbiol.">
        <title>The Global Catalogue of Microorganisms (GCM) 10K type strain sequencing project: providing services to taxonomists for standard genome sequencing and annotation.</title>
        <authorList>
            <consortium name="The Broad Institute Genomics Platform"/>
            <consortium name="The Broad Institute Genome Sequencing Center for Infectious Disease"/>
            <person name="Wu L."/>
            <person name="Ma J."/>
        </authorList>
    </citation>
    <scope>NUCLEOTIDE SEQUENCE [LARGE SCALE GENOMIC DNA]</scope>
    <source>
        <strain evidence="14">KCTC 42456</strain>
    </source>
</reference>
<dbReference type="InterPro" id="IPR030963">
    <property type="entry name" value="DHQ_synth_fam"/>
</dbReference>
<dbReference type="Proteomes" id="UP001597546">
    <property type="component" value="Unassembled WGS sequence"/>
</dbReference>
<keyword evidence="14" id="KW-1185">Reference proteome</keyword>
<dbReference type="EC" id="4.2.3.4" evidence="10"/>
<dbReference type="InterPro" id="IPR016037">
    <property type="entry name" value="DHQ_synth_AroB"/>
</dbReference>
<dbReference type="PIRSF" id="PIRSF001455">
    <property type="entry name" value="DHQ_synth"/>
    <property type="match status" value="1"/>
</dbReference>
<evidence type="ECO:0000256" key="4">
    <source>
        <dbReference type="ARBA" id="ARBA00022723"/>
    </source>
</evidence>
<evidence type="ECO:0000313" key="13">
    <source>
        <dbReference type="EMBL" id="MFD2731919.1"/>
    </source>
</evidence>
<dbReference type="Gene3D" id="3.40.50.1970">
    <property type="match status" value="1"/>
</dbReference>
<comment type="caution">
    <text evidence="13">The sequence shown here is derived from an EMBL/GenBank/DDBJ whole genome shotgun (WGS) entry which is preliminary data.</text>
</comment>
<dbReference type="Gene3D" id="1.20.1090.10">
    <property type="entry name" value="Dehydroquinate synthase-like - alpha domain"/>
    <property type="match status" value="1"/>
</dbReference>
<dbReference type="NCBIfam" id="TIGR01357">
    <property type="entry name" value="aroB"/>
    <property type="match status" value="1"/>
</dbReference>
<dbReference type="InterPro" id="IPR030960">
    <property type="entry name" value="DHQS/DOIS_N"/>
</dbReference>
<comment type="cofactor">
    <cofactor evidence="2">
        <name>Co(2+)</name>
        <dbReference type="ChEBI" id="CHEBI:48828"/>
    </cofactor>
</comment>
<protein>
    <recommendedName>
        <fullName evidence="10">3-dehydroquinate synthase</fullName>
        <ecNumber evidence="10">4.2.3.4</ecNumber>
    </recommendedName>
</protein>
<dbReference type="SUPFAM" id="SSF56796">
    <property type="entry name" value="Dehydroquinate synthase-like"/>
    <property type="match status" value="1"/>
</dbReference>
<evidence type="ECO:0000256" key="7">
    <source>
        <dbReference type="ARBA" id="ARBA00023027"/>
    </source>
</evidence>
<dbReference type="RefSeq" id="WP_379043627.1">
    <property type="nucleotide sequence ID" value="NZ_JBHSKW010000032.1"/>
</dbReference>
<evidence type="ECO:0000256" key="8">
    <source>
        <dbReference type="ARBA" id="ARBA00023239"/>
    </source>
</evidence>
<evidence type="ECO:0000259" key="11">
    <source>
        <dbReference type="Pfam" id="PF01761"/>
    </source>
</evidence>
<evidence type="ECO:0000256" key="10">
    <source>
        <dbReference type="NCBIfam" id="TIGR01357"/>
    </source>
</evidence>
<keyword evidence="6" id="KW-0862">Zinc</keyword>
<feature type="domain" description="3-dehydroquinate synthase N-terminal" evidence="11">
    <location>
        <begin position="61"/>
        <end position="173"/>
    </location>
</feature>
<evidence type="ECO:0000256" key="9">
    <source>
        <dbReference type="ARBA" id="ARBA00023285"/>
    </source>
</evidence>
<organism evidence="13 14">
    <name type="scientific">Pedobacter alpinus</name>
    <dbReference type="NCBI Taxonomy" id="1590643"/>
    <lineage>
        <taxon>Bacteria</taxon>
        <taxon>Pseudomonadati</taxon>
        <taxon>Bacteroidota</taxon>
        <taxon>Sphingobacteriia</taxon>
        <taxon>Sphingobacteriales</taxon>
        <taxon>Sphingobacteriaceae</taxon>
        <taxon>Pedobacter</taxon>
    </lineage>
</organism>
<keyword evidence="5" id="KW-0547">Nucleotide-binding</keyword>